<dbReference type="EMBL" id="JANWTP010000091">
    <property type="protein sequence ID" value="MDC8640013.1"/>
    <property type="molecule type" value="Genomic_DNA"/>
</dbReference>
<accession>A0A9X4BV06</accession>
<evidence type="ECO:0000256" key="2">
    <source>
        <dbReference type="ARBA" id="ARBA00023125"/>
    </source>
</evidence>
<dbReference type="AlphaFoldDB" id="A0A9X4BV06"/>
<comment type="caution">
    <text evidence="5">The sequence shown here is derived from an EMBL/GenBank/DDBJ whole genome shotgun (WGS) entry which is preliminary data.</text>
</comment>
<evidence type="ECO:0000313" key="6">
    <source>
        <dbReference type="Proteomes" id="UP001140230"/>
    </source>
</evidence>
<evidence type="ECO:0000313" key="5">
    <source>
        <dbReference type="EMBL" id="MDC8640013.1"/>
    </source>
</evidence>
<reference evidence="5" key="1">
    <citation type="journal article" date="2022" name="Phytopathology">
        <title>Whole genome sequencing-based tracing of a 2022 introduction and outbreak of Xanthomonas hortorum pv. pelargonii.</title>
        <authorList>
            <person name="Iruegas Bocardo F."/>
            <person name="Weisberg A.J."/>
            <person name="Riutta E.R."/>
            <person name="Kilday K.B."/>
            <person name="Bonkowski J.C."/>
            <person name="Creswell T.C."/>
            <person name="Daughtrey M."/>
            <person name="Rane K.K."/>
            <person name="Grunwald N.J."/>
            <person name="Chang J.H."/>
            <person name="Putnam M."/>
        </authorList>
    </citation>
    <scope>NUCLEOTIDE SEQUENCE</scope>
    <source>
        <strain evidence="5">22-338</strain>
    </source>
</reference>
<organism evidence="5 6">
    <name type="scientific">Xanthomonas hortorum pv. hederae</name>
    <dbReference type="NCBI Taxonomy" id="453603"/>
    <lineage>
        <taxon>Bacteria</taxon>
        <taxon>Pseudomonadati</taxon>
        <taxon>Pseudomonadota</taxon>
        <taxon>Gammaproteobacteria</taxon>
        <taxon>Lysobacterales</taxon>
        <taxon>Lysobacteraceae</taxon>
        <taxon>Xanthomonas</taxon>
    </lineage>
</organism>
<dbReference type="Pfam" id="PF00392">
    <property type="entry name" value="GntR"/>
    <property type="match status" value="1"/>
</dbReference>
<sequence length="212" mass="23986">MSASHSKSALVYAQVRRALQSGSYLPGQRIDPARLAAECNTSPTPVRFALYRLVGEGLVADHARYGLQVPLLTEVALRDLYDWMERLLLMACALGIAPTTRTLAVSESITAQDDVVKQTWKLFDAIARATGHWSLHHAVRQTNDRLAPIRRAKQGVFDTPEMLDQELSELDQHWQQRDFIALRTALQSYHARRKQAVPRIVAVLNERSQYTR</sequence>
<keyword evidence="3" id="KW-0804">Transcription</keyword>
<proteinExistence type="predicted"/>
<protein>
    <submittedName>
        <fullName evidence="5">GntR family transcriptional regulator</fullName>
    </submittedName>
</protein>
<keyword evidence="1" id="KW-0805">Transcription regulation</keyword>
<evidence type="ECO:0000256" key="1">
    <source>
        <dbReference type="ARBA" id="ARBA00023015"/>
    </source>
</evidence>
<dbReference type="InterPro" id="IPR000524">
    <property type="entry name" value="Tscrpt_reg_HTH_GntR"/>
</dbReference>
<dbReference type="InterPro" id="IPR036388">
    <property type="entry name" value="WH-like_DNA-bd_sf"/>
</dbReference>
<dbReference type="Proteomes" id="UP001140230">
    <property type="component" value="Unassembled WGS sequence"/>
</dbReference>
<reference evidence="5" key="2">
    <citation type="submission" date="2022-08" db="EMBL/GenBank/DDBJ databases">
        <authorList>
            <person name="Iruegas-Bocardo F."/>
            <person name="Weisberg A.J."/>
            <person name="Riutta E.R."/>
            <person name="Kilday K."/>
            <person name="Bonkowski J.C."/>
            <person name="Creswell T."/>
            <person name="Daughtrey M.L."/>
            <person name="Rane K."/>
            <person name="Grunwald N.J."/>
            <person name="Chang J.H."/>
            <person name="Putnam M.L."/>
        </authorList>
    </citation>
    <scope>NUCLEOTIDE SEQUENCE</scope>
    <source>
        <strain evidence="5">22-338</strain>
    </source>
</reference>
<dbReference type="GO" id="GO:0003700">
    <property type="term" value="F:DNA-binding transcription factor activity"/>
    <property type="evidence" value="ECO:0007669"/>
    <property type="project" value="InterPro"/>
</dbReference>
<gene>
    <name evidence="5" type="ORF">NY667_19940</name>
</gene>
<dbReference type="PROSITE" id="PS50949">
    <property type="entry name" value="HTH_GNTR"/>
    <property type="match status" value="1"/>
</dbReference>
<dbReference type="PANTHER" id="PTHR43537">
    <property type="entry name" value="TRANSCRIPTIONAL REGULATOR, GNTR FAMILY"/>
    <property type="match status" value="1"/>
</dbReference>
<dbReference type="PANTHER" id="PTHR43537:SF24">
    <property type="entry name" value="GLUCONATE OPERON TRANSCRIPTIONAL REPRESSOR"/>
    <property type="match status" value="1"/>
</dbReference>
<dbReference type="GO" id="GO:0003677">
    <property type="term" value="F:DNA binding"/>
    <property type="evidence" value="ECO:0007669"/>
    <property type="project" value="UniProtKB-KW"/>
</dbReference>
<evidence type="ECO:0000256" key="3">
    <source>
        <dbReference type="ARBA" id="ARBA00023163"/>
    </source>
</evidence>
<name>A0A9X4BV06_9XANT</name>
<dbReference type="Gene3D" id="1.10.10.10">
    <property type="entry name" value="Winged helix-like DNA-binding domain superfamily/Winged helix DNA-binding domain"/>
    <property type="match status" value="1"/>
</dbReference>
<keyword evidence="2" id="KW-0238">DNA-binding</keyword>
<dbReference type="RefSeq" id="WP_055819843.1">
    <property type="nucleotide sequence ID" value="NZ_CP168173.1"/>
</dbReference>
<evidence type="ECO:0000259" key="4">
    <source>
        <dbReference type="PROSITE" id="PS50949"/>
    </source>
</evidence>
<feature type="domain" description="HTH gntR-type" evidence="4">
    <location>
        <begin position="5"/>
        <end position="72"/>
    </location>
</feature>
<dbReference type="InterPro" id="IPR036390">
    <property type="entry name" value="WH_DNA-bd_sf"/>
</dbReference>
<dbReference type="SUPFAM" id="SSF46785">
    <property type="entry name" value="Winged helix' DNA-binding domain"/>
    <property type="match status" value="1"/>
</dbReference>